<evidence type="ECO:0000313" key="9">
    <source>
        <dbReference type="Proteomes" id="UP001172778"/>
    </source>
</evidence>
<feature type="transmembrane region" description="Helical" evidence="7">
    <location>
        <begin position="6"/>
        <end position="29"/>
    </location>
</feature>
<feature type="transmembrane region" description="Helical" evidence="7">
    <location>
        <begin position="41"/>
        <end position="65"/>
    </location>
</feature>
<comment type="similarity">
    <text evidence="2">Belongs to the Rht family.</text>
</comment>
<keyword evidence="5 7" id="KW-1133">Transmembrane helix</keyword>
<evidence type="ECO:0000256" key="1">
    <source>
        <dbReference type="ARBA" id="ARBA00004651"/>
    </source>
</evidence>
<dbReference type="EMBL" id="JARRAF010000006">
    <property type="protein sequence ID" value="MDK2123908.1"/>
    <property type="molecule type" value="Genomic_DNA"/>
</dbReference>
<keyword evidence="3" id="KW-1003">Cell membrane</keyword>
<keyword evidence="9" id="KW-1185">Reference proteome</keyword>
<evidence type="ECO:0000256" key="4">
    <source>
        <dbReference type="ARBA" id="ARBA00022692"/>
    </source>
</evidence>
<dbReference type="Proteomes" id="UP001172778">
    <property type="component" value="Unassembled WGS sequence"/>
</dbReference>
<evidence type="ECO:0000256" key="6">
    <source>
        <dbReference type="ARBA" id="ARBA00023136"/>
    </source>
</evidence>
<evidence type="ECO:0000313" key="8">
    <source>
        <dbReference type="EMBL" id="MDK2123908.1"/>
    </source>
</evidence>
<proteinExistence type="inferred from homology"/>
<keyword evidence="6 7" id="KW-0472">Membrane</keyword>
<evidence type="ECO:0000256" key="3">
    <source>
        <dbReference type="ARBA" id="ARBA00022475"/>
    </source>
</evidence>
<feature type="transmembrane region" description="Helical" evidence="7">
    <location>
        <begin position="112"/>
        <end position="138"/>
    </location>
</feature>
<dbReference type="PANTHER" id="PTHR30086">
    <property type="entry name" value="ARGININE EXPORTER PROTEIN ARGO"/>
    <property type="match status" value="1"/>
</dbReference>
<accession>A0ABT7DXU7</accession>
<dbReference type="Pfam" id="PF01810">
    <property type="entry name" value="LysE"/>
    <property type="match status" value="1"/>
</dbReference>
<comment type="subcellular location">
    <subcellularLocation>
        <location evidence="1">Cell membrane</location>
        <topology evidence="1">Multi-pass membrane protein</topology>
    </subcellularLocation>
</comment>
<gene>
    <name evidence="8" type="ORF">PZA18_07580</name>
</gene>
<comment type="caution">
    <text evidence="8">The sequence shown here is derived from an EMBL/GenBank/DDBJ whole genome shotgun (WGS) entry which is preliminary data.</text>
</comment>
<evidence type="ECO:0000256" key="7">
    <source>
        <dbReference type="SAM" id="Phobius"/>
    </source>
</evidence>
<evidence type="ECO:0000256" key="5">
    <source>
        <dbReference type="ARBA" id="ARBA00022989"/>
    </source>
</evidence>
<name>A0ABT7DXU7_9NEIS</name>
<organism evidence="8 9">
    <name type="scientific">Parachitinimonas caeni</name>
    <dbReference type="NCBI Taxonomy" id="3031301"/>
    <lineage>
        <taxon>Bacteria</taxon>
        <taxon>Pseudomonadati</taxon>
        <taxon>Pseudomonadota</taxon>
        <taxon>Betaproteobacteria</taxon>
        <taxon>Neisseriales</taxon>
        <taxon>Chitinibacteraceae</taxon>
        <taxon>Parachitinimonas</taxon>
    </lineage>
</organism>
<dbReference type="PIRSF" id="PIRSF006324">
    <property type="entry name" value="LeuE"/>
    <property type="match status" value="1"/>
</dbReference>
<sequence>MFDIQNYASFVAAIVIFQLIPGPGTLAILNATARNGVGAGMGAVIGTLIGDFVYMIAAILGLAAVMKMYPILFQGLQWFGAAYLCWMGIQLLRTPIDASSQNSKPRQSAWVFFRQAFAVSLTNPKVVLFFVAFFPLFLRPDASSTTLAAMIAHVTLISLVYQAGLVLIGNLVARQLAAWPFARKLATRLAGIALVGFGVKLALNNR</sequence>
<protein>
    <submittedName>
        <fullName evidence="8">LysE family translocator</fullName>
    </submittedName>
</protein>
<keyword evidence="4 7" id="KW-0812">Transmembrane</keyword>
<evidence type="ECO:0000256" key="2">
    <source>
        <dbReference type="ARBA" id="ARBA00007928"/>
    </source>
</evidence>
<reference evidence="8" key="1">
    <citation type="submission" date="2023-03" db="EMBL/GenBank/DDBJ databases">
        <title>Chitinimonas shenzhenensis gen. nov., sp. nov., a novel member of family Burkholderiaceae isolated from activated sludge collected in Shen Zhen, China.</title>
        <authorList>
            <person name="Wang X."/>
        </authorList>
    </citation>
    <scope>NUCLEOTIDE SEQUENCE</scope>
    <source>
        <strain evidence="8">DQS-5</strain>
    </source>
</reference>
<dbReference type="PANTHER" id="PTHR30086:SF15">
    <property type="entry name" value="LEUCINE EFFLUX PROTEIN"/>
    <property type="match status" value="1"/>
</dbReference>
<feature type="transmembrane region" description="Helical" evidence="7">
    <location>
        <begin position="150"/>
        <end position="173"/>
    </location>
</feature>
<dbReference type="RefSeq" id="WP_284100213.1">
    <property type="nucleotide sequence ID" value="NZ_JARRAF010000006.1"/>
</dbReference>
<dbReference type="InterPro" id="IPR001123">
    <property type="entry name" value="LeuE-type"/>
</dbReference>